<keyword evidence="12" id="KW-1185">Reference proteome</keyword>
<keyword evidence="6" id="KW-0653">Protein transport</keyword>
<dbReference type="Proteomes" id="UP000315783">
    <property type="component" value="Unassembled WGS sequence"/>
</dbReference>
<dbReference type="NCBIfam" id="TIGR00728">
    <property type="entry name" value="OPT_sfam"/>
    <property type="match status" value="1"/>
</dbReference>
<feature type="transmembrane region" description="Helical" evidence="10">
    <location>
        <begin position="158"/>
        <end position="178"/>
    </location>
</feature>
<evidence type="ECO:0000256" key="7">
    <source>
        <dbReference type="ARBA" id="ARBA00022989"/>
    </source>
</evidence>
<keyword evidence="5" id="KW-0571">Peptide transport</keyword>
<dbReference type="PANTHER" id="PTHR22601">
    <property type="entry name" value="ISP4 LIKE PROTEIN"/>
    <property type="match status" value="1"/>
</dbReference>
<comment type="caution">
    <text evidence="11">The sequence shown here is derived from an EMBL/GenBank/DDBJ whole genome shotgun (WGS) entry which is preliminary data.</text>
</comment>
<protein>
    <submittedName>
        <fullName evidence="11">OPT oligopeptide transporter family</fullName>
    </submittedName>
</protein>
<dbReference type="OrthoDB" id="9986677at2759"/>
<feature type="transmembrane region" description="Helical" evidence="10">
    <location>
        <begin position="694"/>
        <end position="716"/>
    </location>
</feature>
<dbReference type="NCBIfam" id="TIGR00727">
    <property type="entry name" value="ISP4_OPT"/>
    <property type="match status" value="1"/>
</dbReference>
<evidence type="ECO:0000256" key="5">
    <source>
        <dbReference type="ARBA" id="ARBA00022856"/>
    </source>
</evidence>
<evidence type="ECO:0000256" key="2">
    <source>
        <dbReference type="ARBA" id="ARBA00008807"/>
    </source>
</evidence>
<accession>A0A545VUF4</accession>
<dbReference type="EMBL" id="SPUK01000012">
    <property type="protein sequence ID" value="TQV93291.1"/>
    <property type="molecule type" value="Genomic_DNA"/>
</dbReference>
<gene>
    <name evidence="11" type="ORF">IF1G_07869</name>
</gene>
<dbReference type="GO" id="GO:0015031">
    <property type="term" value="P:protein transport"/>
    <property type="evidence" value="ECO:0007669"/>
    <property type="project" value="UniProtKB-KW"/>
</dbReference>
<evidence type="ECO:0000256" key="3">
    <source>
        <dbReference type="ARBA" id="ARBA00022448"/>
    </source>
</evidence>
<feature type="transmembrane region" description="Helical" evidence="10">
    <location>
        <begin position="486"/>
        <end position="505"/>
    </location>
</feature>
<dbReference type="GO" id="GO:0016020">
    <property type="term" value="C:membrane"/>
    <property type="evidence" value="ECO:0007669"/>
    <property type="project" value="UniProtKB-SubCell"/>
</dbReference>
<evidence type="ECO:0000256" key="10">
    <source>
        <dbReference type="SAM" id="Phobius"/>
    </source>
</evidence>
<feature type="transmembrane region" description="Helical" evidence="10">
    <location>
        <begin position="338"/>
        <end position="366"/>
    </location>
</feature>
<feature type="transmembrane region" description="Helical" evidence="10">
    <location>
        <begin position="579"/>
        <end position="601"/>
    </location>
</feature>
<feature type="region of interest" description="Disordered" evidence="9">
    <location>
        <begin position="1"/>
        <end position="32"/>
    </location>
</feature>
<feature type="transmembrane region" description="Helical" evidence="10">
    <location>
        <begin position="268"/>
        <end position="288"/>
    </location>
</feature>
<evidence type="ECO:0000256" key="1">
    <source>
        <dbReference type="ARBA" id="ARBA00004141"/>
    </source>
</evidence>
<dbReference type="InterPro" id="IPR004813">
    <property type="entry name" value="OPT"/>
</dbReference>
<feature type="transmembrane region" description="Helical" evidence="10">
    <location>
        <begin position="414"/>
        <end position="432"/>
    </location>
</feature>
<comment type="subcellular location">
    <subcellularLocation>
        <location evidence="1">Membrane</location>
        <topology evidence="1">Multi-pass membrane protein</topology>
    </subcellularLocation>
</comment>
<keyword evidence="7 10" id="KW-1133">Transmembrane helix</keyword>
<proteinExistence type="inferred from homology"/>
<keyword evidence="4 10" id="KW-0812">Transmembrane</keyword>
<organism evidence="11 12">
    <name type="scientific">Cordyceps javanica</name>
    <dbReference type="NCBI Taxonomy" id="43265"/>
    <lineage>
        <taxon>Eukaryota</taxon>
        <taxon>Fungi</taxon>
        <taxon>Dikarya</taxon>
        <taxon>Ascomycota</taxon>
        <taxon>Pezizomycotina</taxon>
        <taxon>Sordariomycetes</taxon>
        <taxon>Hypocreomycetidae</taxon>
        <taxon>Hypocreales</taxon>
        <taxon>Cordycipitaceae</taxon>
        <taxon>Cordyceps</taxon>
    </lineage>
</organism>
<feature type="transmembrane region" description="Helical" evidence="10">
    <location>
        <begin position="808"/>
        <end position="831"/>
    </location>
</feature>
<feature type="transmembrane region" description="Helical" evidence="10">
    <location>
        <begin position="780"/>
        <end position="796"/>
    </location>
</feature>
<evidence type="ECO:0000256" key="9">
    <source>
        <dbReference type="SAM" id="MobiDB-lite"/>
    </source>
</evidence>
<reference evidence="11 12" key="1">
    <citation type="journal article" date="2019" name="Appl. Microbiol. Biotechnol.">
        <title>Genome sequence of Isaria javanica and comparative genome analysis insights into family S53 peptidase evolution in fungal entomopathogens.</title>
        <authorList>
            <person name="Lin R."/>
            <person name="Zhang X."/>
            <person name="Xin B."/>
            <person name="Zou M."/>
            <person name="Gao Y."/>
            <person name="Qin F."/>
            <person name="Hu Q."/>
            <person name="Xie B."/>
            <person name="Cheng X."/>
        </authorList>
    </citation>
    <scope>NUCLEOTIDE SEQUENCE [LARGE SCALE GENOMIC DNA]</scope>
    <source>
        <strain evidence="11 12">IJ1G</strain>
    </source>
</reference>
<evidence type="ECO:0000256" key="6">
    <source>
        <dbReference type="ARBA" id="ARBA00022927"/>
    </source>
</evidence>
<name>A0A545VUF4_9HYPO</name>
<sequence>MLNKPEKVAQDPKIAPDAATSGGILDEKTETNYGDYDLDPLTQTETEAQVTMKDLNVTDDDLLEAKELAATYSLDDVKRLMTHVYKIHRRDPNFPASAIDKIEQFLGDNDIFSNPHKHERIIAEMKIETALLTNNSPYAEVRAVVDNKDDPDMPASTIRAWSIGLLFACIMAFVNGFFQPRFPAIFVSSTVPQLLAYPVGTFMARCLPDWGVTLCGVRHSLNPGPFNRKEHMLISVMSVAYDSAPYTNHIIWIQALPQYFDQHWAYNVGYQLCVALSTAFIGYGFAGITRRFIVWPSHCIWPNSLATIALNSAFHSNDGTHPLSGPFNTTWRWSRIKFFMIAFSLMFVWFWFPNTIFTALSTFSWISWIAPHNRILTAITSSNTGLGLNPFPTFDWNTVTARIDPLYMPSFTTFSYFTGSFMSMFMVIGIWFSNAYSSAHMPINSNLPFDRFGKRYNVTRVLNEHGTLDMAKYNAYSKPYLSAGNVTVYFWFFAVYSASITYAVLQHRNEIWSGMSSALRSMFKSNQTAREEVEVSDIHMRQMSKYREVPDWWYLAVLLVSAAVGMMSMAVWPTGTSPAVVVFGIIMCAIFVIPIGIMYSMTGYQVTLNVLAEFIGGAVSNGNAVSMAYFKTYGYLTCAQALNLAQDLKLGHYVKIPPRVLFCGQMIPTLISTFVFIGLLQYQLHIDKICTPQAPFRFICPGENTFFTAAVLWGTVGPARQFGSGSPYSTLLIGFPVGVVIVLAFLALGKRFPKNATLRSVHPVILISGAISWAPYNLTYIWPAVPVAAFSWLFVRRNYLAFWSKYNYVLSAAFAAGVALSAVVQFFGLAFTGIEINWWGNNVVGQGCEGVACPLRPLHSGQWFAPKPDGQL</sequence>
<evidence type="ECO:0000256" key="4">
    <source>
        <dbReference type="ARBA" id="ARBA00022692"/>
    </source>
</evidence>
<keyword evidence="8 10" id="KW-0472">Membrane</keyword>
<dbReference type="AlphaFoldDB" id="A0A545VUF4"/>
<evidence type="ECO:0000313" key="11">
    <source>
        <dbReference type="EMBL" id="TQV93291.1"/>
    </source>
</evidence>
<dbReference type="GO" id="GO:0035673">
    <property type="term" value="F:oligopeptide transmembrane transporter activity"/>
    <property type="evidence" value="ECO:0007669"/>
    <property type="project" value="InterPro"/>
</dbReference>
<comment type="similarity">
    <text evidence="2">Belongs to the oligopeptide OPT transporter family.</text>
</comment>
<keyword evidence="3" id="KW-0813">Transport</keyword>
<evidence type="ECO:0000313" key="12">
    <source>
        <dbReference type="Proteomes" id="UP000315783"/>
    </source>
</evidence>
<feature type="compositionally biased region" description="Basic and acidic residues" evidence="9">
    <location>
        <begin position="1"/>
        <end position="10"/>
    </location>
</feature>
<dbReference type="Pfam" id="PF03169">
    <property type="entry name" value="OPT"/>
    <property type="match status" value="1"/>
</dbReference>
<feature type="transmembrane region" description="Helical" evidence="10">
    <location>
        <begin position="756"/>
        <end position="774"/>
    </location>
</feature>
<feature type="transmembrane region" description="Helical" evidence="10">
    <location>
        <begin position="659"/>
        <end position="682"/>
    </location>
</feature>
<evidence type="ECO:0000256" key="8">
    <source>
        <dbReference type="ARBA" id="ARBA00023136"/>
    </source>
</evidence>
<feature type="transmembrane region" description="Helical" evidence="10">
    <location>
        <begin position="552"/>
        <end position="572"/>
    </location>
</feature>
<dbReference type="InterPro" id="IPR004648">
    <property type="entry name" value="Oligpept_transpt"/>
</dbReference>
<feature type="transmembrane region" description="Helical" evidence="10">
    <location>
        <begin position="728"/>
        <end position="749"/>
    </location>
</feature>